<dbReference type="GO" id="GO:0007098">
    <property type="term" value="P:centrosome cycle"/>
    <property type="evidence" value="ECO:0007669"/>
    <property type="project" value="TreeGrafter"/>
</dbReference>
<dbReference type="EMBL" id="CABDUW010000001">
    <property type="protein sequence ID" value="VTJ50678.1"/>
    <property type="molecule type" value="Genomic_DNA"/>
</dbReference>
<evidence type="ECO:0000259" key="3">
    <source>
        <dbReference type="Pfam" id="PF15035"/>
    </source>
</evidence>
<dbReference type="Pfam" id="PF15035">
    <property type="entry name" value="Rootletin"/>
    <property type="match status" value="1"/>
</dbReference>
<feature type="domain" description="Rootletin-like coiled-coil" evidence="3">
    <location>
        <begin position="84"/>
        <end position="260"/>
    </location>
</feature>
<evidence type="ECO:0000313" key="5">
    <source>
        <dbReference type="Proteomes" id="UP000335636"/>
    </source>
</evidence>
<feature type="coiled-coil region" evidence="2">
    <location>
        <begin position="274"/>
        <end position="301"/>
    </location>
</feature>
<keyword evidence="1 2" id="KW-0175">Coiled coil</keyword>
<proteinExistence type="predicted"/>
<dbReference type="Proteomes" id="UP000335636">
    <property type="component" value="Unassembled WGS sequence"/>
</dbReference>
<name>A0A5E4A0E0_MARMO</name>
<evidence type="ECO:0000313" key="4">
    <source>
        <dbReference type="EMBL" id="VTJ50678.1"/>
    </source>
</evidence>
<organism evidence="4 5">
    <name type="scientific">Marmota monax</name>
    <name type="common">Woodchuck</name>
    <dbReference type="NCBI Taxonomy" id="9995"/>
    <lineage>
        <taxon>Eukaryota</taxon>
        <taxon>Metazoa</taxon>
        <taxon>Chordata</taxon>
        <taxon>Craniata</taxon>
        <taxon>Vertebrata</taxon>
        <taxon>Euteleostomi</taxon>
        <taxon>Mammalia</taxon>
        <taxon>Eutheria</taxon>
        <taxon>Euarchontoglires</taxon>
        <taxon>Glires</taxon>
        <taxon>Rodentia</taxon>
        <taxon>Sciuromorpha</taxon>
        <taxon>Sciuridae</taxon>
        <taxon>Xerinae</taxon>
        <taxon>Marmotini</taxon>
        <taxon>Marmota</taxon>
    </lineage>
</organism>
<gene>
    <name evidence="4" type="ORF">MONAX_5E022342</name>
</gene>
<dbReference type="GO" id="GO:0005813">
    <property type="term" value="C:centrosome"/>
    <property type="evidence" value="ECO:0007669"/>
    <property type="project" value="TreeGrafter"/>
</dbReference>
<dbReference type="PANTHER" id="PTHR23159:SF17">
    <property type="entry name" value="ROOTLETIN"/>
    <property type="match status" value="1"/>
</dbReference>
<protein>
    <recommendedName>
        <fullName evidence="3">Rootletin-like coiled-coil domain-containing protein</fullName>
    </recommendedName>
</protein>
<sequence length="382" mass="43670">MASLLSLQEENQLLQQELSRVEDLLAQSCAERDELAIKYSAASERLEQAMQLESGELEPQEPPGLVRQSVELRRQLQEEQASYRRKLQAYQEGQQRQAQLVQRLQAKILQYKKRCSELEQQLLERSTELEQQRLRDTEHSQDLESALLRLEEEQQRSASLAQVNAMLREQLDQAGSANQALSEDIRKVTSDWTRSCKELEQREAAWRREEESFNAYCSNEHNRLLLLWRKVVGFRRLVSEVKMGTERDLRQLGGELARTSRAVQEVGLGLSAGLKLAESRAQAAQEKQVLLQAQLEEQLQAKVLREKDLSQLQVQSDLDKAELSARWVVVTLFKFSFPTEGHLETRGGGLSVPRIRPYFCLGSARLPRSLCGTQRALSQGTS</sequence>
<dbReference type="PANTHER" id="PTHR23159">
    <property type="entry name" value="CENTROSOMAL PROTEIN 2"/>
    <property type="match status" value="1"/>
</dbReference>
<evidence type="ECO:0000256" key="1">
    <source>
        <dbReference type="ARBA" id="ARBA00023054"/>
    </source>
</evidence>
<keyword evidence="5" id="KW-1185">Reference proteome</keyword>
<dbReference type="AlphaFoldDB" id="A0A5E4A0E0"/>
<feature type="coiled-coil region" evidence="2">
    <location>
        <begin position="4"/>
        <end position="184"/>
    </location>
</feature>
<accession>A0A5E4A0E0</accession>
<reference evidence="4" key="1">
    <citation type="submission" date="2019-04" db="EMBL/GenBank/DDBJ databases">
        <authorList>
            <person name="Alioto T."/>
            <person name="Alioto T."/>
        </authorList>
    </citation>
    <scope>NUCLEOTIDE SEQUENCE [LARGE SCALE GENOMIC DNA]</scope>
</reference>
<dbReference type="GO" id="GO:0005814">
    <property type="term" value="C:centriole"/>
    <property type="evidence" value="ECO:0007669"/>
    <property type="project" value="TreeGrafter"/>
</dbReference>
<evidence type="ECO:0000256" key="2">
    <source>
        <dbReference type="SAM" id="Coils"/>
    </source>
</evidence>
<dbReference type="InterPro" id="IPR055167">
    <property type="entry name" value="Rootletin-like_CC"/>
</dbReference>
<comment type="caution">
    <text evidence="4">The sequence shown here is derived from an EMBL/GenBank/DDBJ whole genome shotgun (WGS) entry which is preliminary data.</text>
</comment>